<dbReference type="SMART" id="SM00530">
    <property type="entry name" value="HTH_XRE"/>
    <property type="match status" value="1"/>
</dbReference>
<dbReference type="GO" id="GO:0003677">
    <property type="term" value="F:DNA binding"/>
    <property type="evidence" value="ECO:0007669"/>
    <property type="project" value="UniProtKB-KW"/>
</dbReference>
<protein>
    <submittedName>
        <fullName evidence="3">Transcriptional regulator</fullName>
    </submittedName>
</protein>
<reference evidence="3 5" key="1">
    <citation type="submission" date="2017-07" db="EMBL/GenBank/DDBJ databases">
        <title>Isolation and development of strain Bacillus megaterium SR7 for enhanced growth and metabolite production under supercritical carbon dioxide.</title>
        <authorList>
            <person name="Freedman A.J.E."/>
            <person name="Peet K.C."/>
            <person name="Boock J.T."/>
            <person name="Penn K."/>
            <person name="Prather K.L.J."/>
            <person name="Thompson J.R."/>
        </authorList>
    </citation>
    <scope>NUCLEOTIDE SEQUENCE [LARGE SCALE GENOMIC DNA]</scope>
    <source>
        <strain evidence="3 5">SR7</strain>
    </source>
</reference>
<dbReference type="AlphaFoldDB" id="A0AA86I9R7"/>
<dbReference type="InterPro" id="IPR010982">
    <property type="entry name" value="Lambda_DNA-bd_dom_sf"/>
</dbReference>
<feature type="domain" description="HTH cro/C1-type" evidence="2">
    <location>
        <begin position="5"/>
        <end position="59"/>
    </location>
</feature>
<evidence type="ECO:0000259" key="2">
    <source>
        <dbReference type="PROSITE" id="PS50943"/>
    </source>
</evidence>
<dbReference type="Gene3D" id="1.10.260.40">
    <property type="entry name" value="lambda repressor-like DNA-binding domains"/>
    <property type="match status" value="1"/>
</dbReference>
<dbReference type="Pfam" id="PF01381">
    <property type="entry name" value="HTH_3"/>
    <property type="match status" value="1"/>
</dbReference>
<dbReference type="PANTHER" id="PTHR46558:SF4">
    <property type="entry name" value="DNA-BIDING PHAGE PROTEIN"/>
    <property type="match status" value="1"/>
</dbReference>
<accession>A0AA86I9R7</accession>
<dbReference type="Proteomes" id="UP000253834">
    <property type="component" value="Chromosome"/>
</dbReference>
<organism evidence="3 5">
    <name type="scientific">Priestia megaterium</name>
    <name type="common">Bacillus megaterium</name>
    <dbReference type="NCBI Taxonomy" id="1404"/>
    <lineage>
        <taxon>Bacteria</taxon>
        <taxon>Bacillati</taxon>
        <taxon>Bacillota</taxon>
        <taxon>Bacilli</taxon>
        <taxon>Bacillales</taxon>
        <taxon>Bacillaceae</taxon>
        <taxon>Priestia</taxon>
    </lineage>
</organism>
<name>A0AA86I9R7_PRIMG</name>
<dbReference type="EMBL" id="CP022674">
    <property type="protein sequence ID" value="AXI32676.1"/>
    <property type="molecule type" value="Genomic_DNA"/>
</dbReference>
<dbReference type="PANTHER" id="PTHR46558">
    <property type="entry name" value="TRACRIPTIONAL REGULATORY PROTEIN-RELATED-RELATED"/>
    <property type="match status" value="1"/>
</dbReference>
<dbReference type="SUPFAM" id="SSF47413">
    <property type="entry name" value="lambda repressor-like DNA-binding domains"/>
    <property type="match status" value="1"/>
</dbReference>
<keyword evidence="1" id="KW-0238">DNA-binding</keyword>
<proteinExistence type="predicted"/>
<dbReference type="PROSITE" id="PS50943">
    <property type="entry name" value="HTH_CROC1"/>
    <property type="match status" value="1"/>
</dbReference>
<dbReference type="RefSeq" id="WP_114897314.1">
    <property type="nucleotide sequence ID" value="NZ_CP022674.1"/>
</dbReference>
<gene>
    <name evidence="3" type="ORF">CIB87_28000</name>
    <name evidence="4" type="ORF">CIB87_28220</name>
</gene>
<evidence type="ECO:0000313" key="4">
    <source>
        <dbReference type="EMBL" id="AXI32676.1"/>
    </source>
</evidence>
<dbReference type="InterPro" id="IPR001387">
    <property type="entry name" value="Cro/C1-type_HTH"/>
</dbReference>
<evidence type="ECO:0000313" key="3">
    <source>
        <dbReference type="EMBL" id="AXI32635.1"/>
    </source>
</evidence>
<evidence type="ECO:0000256" key="1">
    <source>
        <dbReference type="ARBA" id="ARBA00023125"/>
    </source>
</evidence>
<dbReference type="CDD" id="cd00093">
    <property type="entry name" value="HTH_XRE"/>
    <property type="match status" value="1"/>
</dbReference>
<evidence type="ECO:0000313" key="5">
    <source>
        <dbReference type="Proteomes" id="UP000253834"/>
    </source>
</evidence>
<sequence length="77" mass="8873">MKFTLKQARLLKGFTQKELAEKLGIHTHTYSKMEKHPDDVTIGEAKKISEILGFSYDFIFFSDGSTFSRYTNSDSIF</sequence>
<dbReference type="EMBL" id="CP022674">
    <property type="protein sequence ID" value="AXI32635.1"/>
    <property type="molecule type" value="Genomic_DNA"/>
</dbReference>